<dbReference type="InterPro" id="IPR050367">
    <property type="entry name" value="APC_superfamily"/>
</dbReference>
<dbReference type="KEGG" id="azm:DM194_00980"/>
<accession>A0A2U9S134</accession>
<dbReference type="PANTHER" id="PTHR42770">
    <property type="entry name" value="AMINO ACID TRANSPORTER-RELATED"/>
    <property type="match status" value="1"/>
</dbReference>
<feature type="transmembrane region" description="Helical" evidence="6">
    <location>
        <begin position="12"/>
        <end position="31"/>
    </location>
</feature>
<keyword evidence="2" id="KW-1003">Cell membrane</keyword>
<gene>
    <name evidence="7" type="ORF">DM194_00980</name>
</gene>
<evidence type="ECO:0000313" key="7">
    <source>
        <dbReference type="EMBL" id="AWU92952.1"/>
    </source>
</evidence>
<feature type="transmembrane region" description="Helical" evidence="6">
    <location>
        <begin position="400"/>
        <end position="419"/>
    </location>
</feature>
<evidence type="ECO:0000256" key="2">
    <source>
        <dbReference type="ARBA" id="ARBA00022475"/>
    </source>
</evidence>
<evidence type="ECO:0000256" key="3">
    <source>
        <dbReference type="ARBA" id="ARBA00022692"/>
    </source>
</evidence>
<feature type="transmembrane region" description="Helical" evidence="6">
    <location>
        <begin position="186"/>
        <end position="205"/>
    </location>
</feature>
<feature type="transmembrane region" description="Helical" evidence="6">
    <location>
        <begin position="316"/>
        <end position="337"/>
    </location>
</feature>
<comment type="subcellular location">
    <subcellularLocation>
        <location evidence="1">Cell membrane</location>
        <topology evidence="1">Multi-pass membrane protein</topology>
    </subcellularLocation>
</comment>
<evidence type="ECO:0000256" key="4">
    <source>
        <dbReference type="ARBA" id="ARBA00022989"/>
    </source>
</evidence>
<name>A0A2U9S134_9PROT</name>
<keyword evidence="5 6" id="KW-0472">Membrane</keyword>
<organism evidence="7 8">
    <name type="scientific">Azospirillum ramasamyi</name>
    <dbReference type="NCBI Taxonomy" id="682998"/>
    <lineage>
        <taxon>Bacteria</taxon>
        <taxon>Pseudomonadati</taxon>
        <taxon>Pseudomonadota</taxon>
        <taxon>Alphaproteobacteria</taxon>
        <taxon>Rhodospirillales</taxon>
        <taxon>Azospirillaceae</taxon>
        <taxon>Azospirillum</taxon>
    </lineage>
</organism>
<evidence type="ECO:0000256" key="5">
    <source>
        <dbReference type="ARBA" id="ARBA00023136"/>
    </source>
</evidence>
<protein>
    <submittedName>
        <fullName evidence="7">Amino acid permease</fullName>
    </submittedName>
</protein>
<feature type="transmembrane region" description="Helical" evidence="6">
    <location>
        <begin position="125"/>
        <end position="147"/>
    </location>
</feature>
<feature type="transmembrane region" description="Helical" evidence="6">
    <location>
        <begin position="85"/>
        <end position="105"/>
    </location>
</feature>
<dbReference type="PIRSF" id="PIRSF006060">
    <property type="entry name" value="AA_transporter"/>
    <property type="match status" value="1"/>
</dbReference>
<feature type="transmembrane region" description="Helical" evidence="6">
    <location>
        <begin position="374"/>
        <end position="394"/>
    </location>
</feature>
<evidence type="ECO:0000313" key="8">
    <source>
        <dbReference type="Proteomes" id="UP000249605"/>
    </source>
</evidence>
<dbReference type="GO" id="GO:0022857">
    <property type="term" value="F:transmembrane transporter activity"/>
    <property type="evidence" value="ECO:0007669"/>
    <property type="project" value="InterPro"/>
</dbReference>
<feature type="transmembrane region" description="Helical" evidence="6">
    <location>
        <begin position="343"/>
        <end position="362"/>
    </location>
</feature>
<dbReference type="Proteomes" id="UP000249605">
    <property type="component" value="Chromosome"/>
</dbReference>
<sequence length="423" mass="43667">MPPQMPPVMSMWGVVALGIGSMIGAGIFALLGQATLIAGKDVLLSFLVGGVIALLSGGSFARLAARYPRRGGLIDYLAEAFPGSLFARSVSLVYLVTLIVSVAVVGKSFGAYAAQLVFGMPPGSLAANVLTVLMVLAVAGINLAGAGTVGRIEIALVATKLGVLVLLIGASLGRFDPQLLMKTPDVGWATLMSSIGLTFFAYAGFGMMANASASVAEPQKTMPRAIFIAIALVTFFYLALAAVVLGNVSMDQLRRYTDSAVAVAARPALGQAGYIIVTFGGLLATASATNATLFSILNLNAELGRQGTLPRAFGRIILHAPLGFSCSVAAALILVVAFPLSAIASLAGMFFLMAYIAVFAAHWRLRREAGGRRLFIILGAASMGCVLLGSAISLGREQPSALALGAVILVACAAGEWLIMRRR</sequence>
<dbReference type="InterPro" id="IPR002293">
    <property type="entry name" value="AA/rel_permease1"/>
</dbReference>
<evidence type="ECO:0000256" key="6">
    <source>
        <dbReference type="SAM" id="Phobius"/>
    </source>
</evidence>
<dbReference type="Pfam" id="PF13520">
    <property type="entry name" value="AA_permease_2"/>
    <property type="match status" value="1"/>
</dbReference>
<dbReference type="GO" id="GO:0005886">
    <property type="term" value="C:plasma membrane"/>
    <property type="evidence" value="ECO:0007669"/>
    <property type="project" value="UniProtKB-SubCell"/>
</dbReference>
<keyword evidence="4 6" id="KW-1133">Transmembrane helix</keyword>
<proteinExistence type="predicted"/>
<dbReference type="AlphaFoldDB" id="A0A2U9S134"/>
<feature type="transmembrane region" description="Helical" evidence="6">
    <location>
        <begin position="154"/>
        <end position="174"/>
    </location>
</feature>
<evidence type="ECO:0000256" key="1">
    <source>
        <dbReference type="ARBA" id="ARBA00004651"/>
    </source>
</evidence>
<dbReference type="PANTHER" id="PTHR42770:SF11">
    <property type="entry name" value="INNER MEMBRANE TRANSPORT PROTEIN YBAT"/>
    <property type="match status" value="1"/>
</dbReference>
<dbReference type="Gene3D" id="1.20.1740.10">
    <property type="entry name" value="Amino acid/polyamine transporter I"/>
    <property type="match status" value="1"/>
</dbReference>
<feature type="transmembrane region" description="Helical" evidence="6">
    <location>
        <begin position="226"/>
        <end position="248"/>
    </location>
</feature>
<keyword evidence="8" id="KW-1185">Reference proteome</keyword>
<dbReference type="EMBL" id="CP029829">
    <property type="protein sequence ID" value="AWU92952.1"/>
    <property type="molecule type" value="Genomic_DNA"/>
</dbReference>
<feature type="transmembrane region" description="Helical" evidence="6">
    <location>
        <begin position="43"/>
        <end position="64"/>
    </location>
</feature>
<keyword evidence="3 6" id="KW-0812">Transmembrane</keyword>
<dbReference type="OrthoDB" id="7065842at2"/>
<feature type="transmembrane region" description="Helical" evidence="6">
    <location>
        <begin position="268"/>
        <end position="296"/>
    </location>
</feature>
<reference evidence="7 8" key="1">
    <citation type="journal article" date="2019" name="Int. J. Syst. Evol. Microbiol.">
        <title>Azospirillum ramasamyi sp. nov., a novel diazotrophic bacterium isolated from fermented bovine products.</title>
        <authorList>
            <person name="Anandham R."/>
            <person name="Heo J."/>
            <person name="Krishnamoorthy R."/>
            <person name="SenthilKumar M."/>
            <person name="Gopal N.O."/>
            <person name="Kim S.J."/>
            <person name="Kwon S.W."/>
        </authorList>
    </citation>
    <scope>NUCLEOTIDE SEQUENCE [LARGE SCALE GENOMIC DNA]</scope>
    <source>
        <strain evidence="7 8">M2T2B2</strain>
    </source>
</reference>